<dbReference type="PANTHER" id="PTHR33802:SF1">
    <property type="entry name" value="XK-RELATED PROTEIN"/>
    <property type="match status" value="1"/>
</dbReference>
<dbReference type="InterPro" id="IPR004307">
    <property type="entry name" value="TspO_MBR"/>
</dbReference>
<evidence type="ECO:0000256" key="1">
    <source>
        <dbReference type="ARBA" id="ARBA00004141"/>
    </source>
</evidence>
<feature type="transmembrane region" description="Helical" evidence="6">
    <location>
        <begin position="185"/>
        <end position="204"/>
    </location>
</feature>
<evidence type="ECO:0000256" key="6">
    <source>
        <dbReference type="SAM" id="Phobius"/>
    </source>
</evidence>
<comment type="similarity">
    <text evidence="2">Belongs to the TspO/BZRP family.</text>
</comment>
<dbReference type="Gene3D" id="1.20.1260.100">
    <property type="entry name" value="TspO/MBR protein"/>
    <property type="match status" value="1"/>
</dbReference>
<feature type="transmembrane region" description="Helical" evidence="6">
    <location>
        <begin position="233"/>
        <end position="255"/>
    </location>
</feature>
<evidence type="ECO:0000256" key="5">
    <source>
        <dbReference type="ARBA" id="ARBA00023136"/>
    </source>
</evidence>
<protein>
    <submittedName>
        <fullName evidence="7">Tryptophan-rich sensory protein</fullName>
    </submittedName>
</protein>
<reference evidence="7 8" key="1">
    <citation type="journal article" date="2020" name="Front. Microbiol.">
        <title>Design of Bacterial Strain-Specific qPCR Assays Using NGS Data and Publicly Available Resources and Its Application to Track Biocontrol Strains.</title>
        <authorList>
            <person name="Hernandez I."/>
            <person name="Sant C."/>
            <person name="Martinez R."/>
            <person name="Fernandez C."/>
        </authorList>
    </citation>
    <scope>NUCLEOTIDE SEQUENCE [LARGE SCALE GENOMIC DNA]</scope>
    <source>
        <strain evidence="7 8">B24</strain>
    </source>
</reference>
<dbReference type="Pfam" id="PF03073">
    <property type="entry name" value="TspO_MBR"/>
    <property type="match status" value="1"/>
</dbReference>
<feature type="transmembrane region" description="Helical" evidence="6">
    <location>
        <begin position="59"/>
        <end position="78"/>
    </location>
</feature>
<dbReference type="EMBL" id="CP043732">
    <property type="protein sequence ID" value="QMU96520.1"/>
    <property type="molecule type" value="Genomic_DNA"/>
</dbReference>
<keyword evidence="4 6" id="KW-1133">Transmembrane helix</keyword>
<evidence type="ECO:0000313" key="8">
    <source>
        <dbReference type="Proteomes" id="UP000515708"/>
    </source>
</evidence>
<sequence>MNSTGRDIVRQSTITAAAVFMIIGAAVGGGAFGGESVAELQDGALSAQGSHLAPAGPAFAIWTLIYLGLGAYTIWQALPAQRDSSRQRAIGWWVAGSMVLNGLWLVTARFLSLVATVVVIAALLIVLARIIVLLGRDRASGLLDLTLFDAVMGLHFGWVTIATVANTAAWLTQTLPDGLGQQADAWGIGVLVVVAAIGAASALVTRRLAPALATSWGLVWLAVGRFGGEPESIPIGAAALIAAAVIVGAGVVGLVRSRRSAR</sequence>
<organism evidence="7 8">
    <name type="scientific">Microbacterium esteraromaticum</name>
    <dbReference type="NCBI Taxonomy" id="57043"/>
    <lineage>
        <taxon>Bacteria</taxon>
        <taxon>Bacillati</taxon>
        <taxon>Actinomycetota</taxon>
        <taxon>Actinomycetes</taxon>
        <taxon>Micrococcales</taxon>
        <taxon>Microbacteriaceae</taxon>
        <taxon>Microbacterium</taxon>
    </lineage>
</organism>
<dbReference type="InterPro" id="IPR038330">
    <property type="entry name" value="TspO/MBR-related_sf"/>
</dbReference>
<name>A0A7D8A7E2_9MICO</name>
<dbReference type="GO" id="GO:0016020">
    <property type="term" value="C:membrane"/>
    <property type="evidence" value="ECO:0007669"/>
    <property type="project" value="UniProtKB-SubCell"/>
</dbReference>
<evidence type="ECO:0000256" key="2">
    <source>
        <dbReference type="ARBA" id="ARBA00007524"/>
    </source>
</evidence>
<comment type="subcellular location">
    <subcellularLocation>
        <location evidence="1">Membrane</location>
        <topology evidence="1">Multi-pass membrane protein</topology>
    </subcellularLocation>
</comment>
<dbReference type="PANTHER" id="PTHR33802">
    <property type="entry name" value="SI:CH211-161H7.5-RELATED"/>
    <property type="match status" value="1"/>
</dbReference>
<dbReference type="Proteomes" id="UP000515708">
    <property type="component" value="Chromosome"/>
</dbReference>
<feature type="transmembrane region" description="Helical" evidence="6">
    <location>
        <begin position="90"/>
        <end position="107"/>
    </location>
</feature>
<gene>
    <name evidence="7" type="ORF">FVO59_04330</name>
</gene>
<evidence type="ECO:0000313" key="7">
    <source>
        <dbReference type="EMBL" id="QMU96520.1"/>
    </source>
</evidence>
<accession>A0A7D8A7E2</accession>
<evidence type="ECO:0000256" key="3">
    <source>
        <dbReference type="ARBA" id="ARBA00022692"/>
    </source>
</evidence>
<feature type="transmembrane region" description="Helical" evidence="6">
    <location>
        <begin position="113"/>
        <end position="134"/>
    </location>
</feature>
<dbReference type="AlphaFoldDB" id="A0A7D8A7E2"/>
<feature type="transmembrane region" description="Helical" evidence="6">
    <location>
        <begin position="211"/>
        <end position="227"/>
    </location>
</feature>
<feature type="transmembrane region" description="Helical" evidence="6">
    <location>
        <begin position="146"/>
        <end position="165"/>
    </location>
</feature>
<dbReference type="RefSeq" id="WP_182255012.1">
    <property type="nucleotide sequence ID" value="NZ_CP043732.1"/>
</dbReference>
<evidence type="ECO:0000256" key="4">
    <source>
        <dbReference type="ARBA" id="ARBA00022989"/>
    </source>
</evidence>
<proteinExistence type="inferred from homology"/>
<feature type="transmembrane region" description="Helical" evidence="6">
    <location>
        <begin position="12"/>
        <end position="32"/>
    </location>
</feature>
<keyword evidence="5 6" id="KW-0472">Membrane</keyword>
<keyword evidence="3 6" id="KW-0812">Transmembrane</keyword>